<feature type="compositionally biased region" description="Basic and acidic residues" evidence="1">
    <location>
        <begin position="153"/>
        <end position="173"/>
    </location>
</feature>
<feature type="compositionally biased region" description="Basic and acidic residues" evidence="1">
    <location>
        <begin position="113"/>
        <end position="122"/>
    </location>
</feature>
<evidence type="ECO:0000313" key="2">
    <source>
        <dbReference type="EMBL" id="ORV80214.1"/>
    </source>
</evidence>
<evidence type="ECO:0000313" key="3">
    <source>
        <dbReference type="Proteomes" id="UP000193928"/>
    </source>
</evidence>
<feature type="region of interest" description="Disordered" evidence="1">
    <location>
        <begin position="68"/>
        <end position="173"/>
    </location>
</feature>
<accession>A0A1X1W1Y0</accession>
<organism evidence="2 3">
    <name type="scientific">Mycobacterium gordonae</name>
    <dbReference type="NCBI Taxonomy" id="1778"/>
    <lineage>
        <taxon>Bacteria</taxon>
        <taxon>Bacillati</taxon>
        <taxon>Actinomycetota</taxon>
        <taxon>Actinomycetes</taxon>
        <taxon>Mycobacteriales</taxon>
        <taxon>Mycobacteriaceae</taxon>
        <taxon>Mycobacterium</taxon>
    </lineage>
</organism>
<protein>
    <submittedName>
        <fullName evidence="2">Uncharacterized protein</fullName>
    </submittedName>
</protein>
<gene>
    <name evidence="2" type="ORF">AWC08_30365</name>
</gene>
<dbReference type="Proteomes" id="UP000193928">
    <property type="component" value="Unassembled WGS sequence"/>
</dbReference>
<sequence length="173" mass="19211">MIGGLWPAELSPGHRETATLAEYLKVDLQRIATSANDDLRAISRAGKEYATRREAEARLIDEARNHAVRRVESTMRQLRQMRQHPRPESAPPRSGVDASAERDRTQVPSVTREAARPTDMDKTQVIPAVTDGYPQATMVPGRDDPQAEQQPDGVDRDGLADDAAKHRLRRADG</sequence>
<reference evidence="2 3" key="1">
    <citation type="submission" date="2016-01" db="EMBL/GenBank/DDBJ databases">
        <title>The new phylogeny of the genus Mycobacterium.</title>
        <authorList>
            <person name="Tarcisio F."/>
            <person name="Conor M."/>
            <person name="Antonella G."/>
            <person name="Elisabetta G."/>
            <person name="Giulia F.S."/>
            <person name="Sara T."/>
            <person name="Anna F."/>
            <person name="Clotilde B."/>
            <person name="Roberto B."/>
            <person name="Veronica D.S."/>
            <person name="Fabio R."/>
            <person name="Monica P."/>
            <person name="Olivier J."/>
            <person name="Enrico T."/>
            <person name="Nicola S."/>
        </authorList>
    </citation>
    <scope>NUCLEOTIDE SEQUENCE [LARGE SCALE GENOMIC DNA]</scope>
    <source>
        <strain evidence="2 3">DSM 44160</strain>
    </source>
</reference>
<evidence type="ECO:0000256" key="1">
    <source>
        <dbReference type="SAM" id="MobiDB-lite"/>
    </source>
</evidence>
<comment type="caution">
    <text evidence="2">The sequence shown here is derived from an EMBL/GenBank/DDBJ whole genome shotgun (WGS) entry which is preliminary data.</text>
</comment>
<keyword evidence="3" id="KW-1185">Reference proteome</keyword>
<name>A0A1X1W1Y0_MYCGO</name>
<dbReference type="AlphaFoldDB" id="A0A1X1W1Y0"/>
<dbReference type="EMBL" id="LQOY01000142">
    <property type="protein sequence ID" value="ORV80214.1"/>
    <property type="molecule type" value="Genomic_DNA"/>
</dbReference>
<proteinExistence type="predicted"/>